<evidence type="ECO:0000259" key="7">
    <source>
        <dbReference type="SMART" id="SM00739"/>
    </source>
</evidence>
<dbReference type="InterPro" id="IPR005100">
    <property type="entry name" value="NGN-domain"/>
</dbReference>
<organism evidence="8 9">
    <name type="scientific">Methanonatronarchaeum thermophilum</name>
    <dbReference type="NCBI Taxonomy" id="1927129"/>
    <lineage>
        <taxon>Archaea</taxon>
        <taxon>Methanobacteriati</taxon>
        <taxon>Methanobacteriota</taxon>
        <taxon>Methanonatronarchaeia</taxon>
        <taxon>Methanonatronarchaeales</taxon>
        <taxon>Methanonatronarchaeaceae</taxon>
        <taxon>Methanonatronarchaeum</taxon>
    </lineage>
</organism>
<evidence type="ECO:0000259" key="6">
    <source>
        <dbReference type="SMART" id="SM00738"/>
    </source>
</evidence>
<comment type="similarity">
    <text evidence="1">Belongs to the SPT5 family.</text>
</comment>
<proteinExistence type="inferred from homology"/>
<reference evidence="8 9" key="1">
    <citation type="submission" date="2016-12" db="EMBL/GenBank/DDBJ databases">
        <title>Discovery of methanogenic haloarchaea.</title>
        <authorList>
            <person name="Sorokin D.Y."/>
            <person name="Makarova K.S."/>
            <person name="Abbas B."/>
            <person name="Ferrer M."/>
            <person name="Golyshin P.N."/>
        </authorList>
    </citation>
    <scope>NUCLEOTIDE SEQUENCE [LARGE SCALE GENOMIC DNA]</scope>
    <source>
        <strain evidence="8">AMET1</strain>
    </source>
</reference>
<dbReference type="CDD" id="cd09887">
    <property type="entry name" value="NGN_Arch"/>
    <property type="match status" value="1"/>
</dbReference>
<dbReference type="SUPFAM" id="SSF50104">
    <property type="entry name" value="Translation proteins SH3-like domain"/>
    <property type="match status" value="1"/>
</dbReference>
<dbReference type="CDD" id="cd06091">
    <property type="entry name" value="KOW_NusG"/>
    <property type="match status" value="1"/>
</dbReference>
<feature type="domain" description="NusG-like N-terminal" evidence="6">
    <location>
        <begin position="11"/>
        <end position="95"/>
    </location>
</feature>
<evidence type="ECO:0000256" key="4">
    <source>
        <dbReference type="HAMAP-Rule" id="MF_00950"/>
    </source>
</evidence>
<evidence type="ECO:0000256" key="3">
    <source>
        <dbReference type="ARBA" id="ARBA00023163"/>
    </source>
</evidence>
<dbReference type="HAMAP" id="MF_00950">
    <property type="entry name" value="Spt5_arch"/>
    <property type="match status" value="1"/>
</dbReference>
<dbReference type="OrthoDB" id="371863at2157"/>
<comment type="similarity">
    <text evidence="4">Belongs to the archaeal Spt5 family.</text>
</comment>
<dbReference type="InterPro" id="IPR011590">
    <property type="entry name" value="Spt5_arc"/>
</dbReference>
<keyword evidence="2 4" id="KW-0805">Transcription regulation</keyword>
<dbReference type="Proteomes" id="UP000195137">
    <property type="component" value="Unassembled WGS sequence"/>
</dbReference>
<comment type="function">
    <text evidence="4">Stimulates transcription elongation.</text>
</comment>
<dbReference type="InterPro" id="IPR036735">
    <property type="entry name" value="NGN_dom_sf"/>
</dbReference>
<gene>
    <name evidence="4" type="primary">spt5</name>
    <name evidence="8" type="ORF">AMET1_1451</name>
</gene>
<comment type="subunit">
    <text evidence="4">Heterodimer composed of Spt4 and Spt5. Interacts with RNA polymerase (RNAP).</text>
</comment>
<protein>
    <recommendedName>
        <fullName evidence="4 5">Transcription elongation factor Spt5</fullName>
    </recommendedName>
</protein>
<dbReference type="SMART" id="SM00738">
    <property type="entry name" value="NGN"/>
    <property type="match status" value="1"/>
</dbReference>
<feature type="domain" description="KOW" evidence="7">
    <location>
        <begin position="100"/>
        <end position="127"/>
    </location>
</feature>
<dbReference type="SMART" id="SM00739">
    <property type="entry name" value="KOW"/>
    <property type="match status" value="1"/>
</dbReference>
<keyword evidence="3 4" id="KW-0804">Transcription</keyword>
<accession>A0A1Y3GAQ3</accession>
<evidence type="ECO:0000256" key="2">
    <source>
        <dbReference type="ARBA" id="ARBA00023015"/>
    </source>
</evidence>
<dbReference type="InterPro" id="IPR008991">
    <property type="entry name" value="Translation_prot_SH3-like_sf"/>
</dbReference>
<evidence type="ECO:0000256" key="1">
    <source>
        <dbReference type="ARBA" id="ARBA00006956"/>
    </source>
</evidence>
<dbReference type="GO" id="GO:0003746">
    <property type="term" value="F:translation elongation factor activity"/>
    <property type="evidence" value="ECO:0007669"/>
    <property type="project" value="InterPro"/>
</dbReference>
<comment type="caution">
    <text evidence="8">The sequence shown here is derived from an EMBL/GenBank/DDBJ whole genome shotgun (WGS) entry which is preliminary data.</text>
</comment>
<dbReference type="Gene3D" id="2.30.30.30">
    <property type="match status" value="1"/>
</dbReference>
<sequence>MREDMESDEEESKIFALKTTANQEKAVADMIYQIAKREKLDIRAVLSPNSLKGYALVEAPRSDILIEASESIPHSRGIVEGEIPLEEVEHFLTPKPAVSGISEGDIVELIAGPFKGEKARVKRIDEAKEEIVLELFEAMVPIPVTVQGDHVRVLDQKEEVED</sequence>
<name>A0A1Y3GAQ3_9EURY</name>
<evidence type="ECO:0000313" key="9">
    <source>
        <dbReference type="Proteomes" id="UP000195137"/>
    </source>
</evidence>
<dbReference type="InterPro" id="IPR014722">
    <property type="entry name" value="Rib_uL2_dom2"/>
</dbReference>
<dbReference type="Pfam" id="PF00467">
    <property type="entry name" value="KOW"/>
    <property type="match status" value="1"/>
</dbReference>
<dbReference type="NCBIfam" id="TIGR00405">
    <property type="entry name" value="KOW_elon_Spt5"/>
    <property type="match status" value="1"/>
</dbReference>
<dbReference type="InterPro" id="IPR006645">
    <property type="entry name" value="NGN-like_dom"/>
</dbReference>
<dbReference type="GO" id="GO:0006355">
    <property type="term" value="P:regulation of DNA-templated transcription"/>
    <property type="evidence" value="ECO:0007669"/>
    <property type="project" value="UniProtKB-UniRule"/>
</dbReference>
<dbReference type="AlphaFoldDB" id="A0A1Y3GAQ3"/>
<evidence type="ECO:0000256" key="5">
    <source>
        <dbReference type="NCBIfam" id="TIGR00405"/>
    </source>
</evidence>
<dbReference type="EMBL" id="MRZU01000004">
    <property type="protein sequence ID" value="OUJ18532.1"/>
    <property type="molecule type" value="Genomic_DNA"/>
</dbReference>
<evidence type="ECO:0000313" key="8">
    <source>
        <dbReference type="EMBL" id="OUJ18532.1"/>
    </source>
</evidence>
<keyword evidence="9" id="KW-1185">Reference proteome</keyword>
<dbReference type="GO" id="GO:0006354">
    <property type="term" value="P:DNA-templated transcription elongation"/>
    <property type="evidence" value="ECO:0007669"/>
    <property type="project" value="InterPro"/>
</dbReference>
<dbReference type="Gene3D" id="3.30.70.940">
    <property type="entry name" value="NusG, N-terminal domain"/>
    <property type="match status" value="1"/>
</dbReference>
<dbReference type="Pfam" id="PF03439">
    <property type="entry name" value="Spt5-NGN"/>
    <property type="match status" value="1"/>
</dbReference>
<dbReference type="InterPro" id="IPR005824">
    <property type="entry name" value="KOW"/>
</dbReference>